<dbReference type="Proteomes" id="UP000318582">
    <property type="component" value="Unassembled WGS sequence"/>
</dbReference>
<dbReference type="PANTHER" id="PTHR35895">
    <property type="entry name" value="CHROMOSOME 16, WHOLE GENOME SHOTGUN SEQUENCE"/>
    <property type="match status" value="1"/>
</dbReference>
<keyword evidence="2" id="KW-0472">Membrane</keyword>
<keyword evidence="4" id="KW-1185">Reference proteome</keyword>
<comment type="caution">
    <text evidence="3">The sequence shown here is derived from an EMBL/GenBank/DDBJ whole genome shotgun (WGS) entry which is preliminary data.</text>
</comment>
<evidence type="ECO:0000256" key="1">
    <source>
        <dbReference type="SAM" id="MobiDB-lite"/>
    </source>
</evidence>
<evidence type="ECO:0000256" key="2">
    <source>
        <dbReference type="SAM" id="Phobius"/>
    </source>
</evidence>
<proteinExistence type="predicted"/>
<gene>
    <name evidence="3" type="ORF">PhCBS80983_g05003</name>
</gene>
<feature type="region of interest" description="Disordered" evidence="1">
    <location>
        <begin position="1"/>
        <end position="59"/>
    </location>
</feature>
<evidence type="ECO:0000313" key="3">
    <source>
        <dbReference type="EMBL" id="TPX55816.1"/>
    </source>
</evidence>
<dbReference type="PANTHER" id="PTHR35895:SF1">
    <property type="entry name" value="LIPID-BINDING SERUM GLYCOPROTEIN C-TERMINAL DOMAIN-CONTAINING PROTEIN"/>
    <property type="match status" value="1"/>
</dbReference>
<feature type="compositionally biased region" description="Low complexity" evidence="1">
    <location>
        <begin position="3227"/>
        <end position="3244"/>
    </location>
</feature>
<accession>A0A507DWB2</accession>
<feature type="compositionally biased region" description="Polar residues" evidence="1">
    <location>
        <begin position="7"/>
        <end position="23"/>
    </location>
</feature>
<name>A0A507DWB2_9FUNG</name>
<feature type="transmembrane region" description="Helical" evidence="2">
    <location>
        <begin position="136"/>
        <end position="160"/>
    </location>
</feature>
<evidence type="ECO:0000313" key="4">
    <source>
        <dbReference type="Proteomes" id="UP000318582"/>
    </source>
</evidence>
<keyword evidence="2" id="KW-1133">Transmembrane helix</keyword>
<dbReference type="InterPro" id="IPR046368">
    <property type="entry name" value="Tag1"/>
</dbReference>
<organism evidence="3 4">
    <name type="scientific">Powellomyces hirtus</name>
    <dbReference type="NCBI Taxonomy" id="109895"/>
    <lineage>
        <taxon>Eukaryota</taxon>
        <taxon>Fungi</taxon>
        <taxon>Fungi incertae sedis</taxon>
        <taxon>Chytridiomycota</taxon>
        <taxon>Chytridiomycota incertae sedis</taxon>
        <taxon>Chytridiomycetes</taxon>
        <taxon>Spizellomycetales</taxon>
        <taxon>Powellomycetaceae</taxon>
        <taxon>Powellomyces</taxon>
    </lineage>
</organism>
<protein>
    <submittedName>
        <fullName evidence="3">Uncharacterized protein</fullName>
    </submittedName>
</protein>
<reference evidence="3 4" key="1">
    <citation type="journal article" date="2019" name="Sci. Rep.">
        <title>Comparative genomics of chytrid fungi reveal insights into the obligate biotrophic and pathogenic lifestyle of Synchytrium endobioticum.</title>
        <authorList>
            <person name="van de Vossenberg B.T.L.H."/>
            <person name="Warris S."/>
            <person name="Nguyen H.D.T."/>
            <person name="van Gent-Pelzer M.P.E."/>
            <person name="Joly D.L."/>
            <person name="van de Geest H.C."/>
            <person name="Bonants P.J.M."/>
            <person name="Smith D.S."/>
            <person name="Levesque C.A."/>
            <person name="van der Lee T.A.J."/>
        </authorList>
    </citation>
    <scope>NUCLEOTIDE SEQUENCE [LARGE SCALE GENOMIC DNA]</scope>
    <source>
        <strain evidence="3 4">CBS 809.83</strain>
    </source>
</reference>
<feature type="region of interest" description="Disordered" evidence="1">
    <location>
        <begin position="3226"/>
        <end position="3264"/>
    </location>
</feature>
<sequence length="3264" mass="345207">MSVPHNIDQTWSPYQSNVTNETEQGSDETIHDIHHPPLSHKAQHNEASPFVTNREHDYGDEKDSYYDFENGSYNDPDALLDEVADESWSQIAPRHTWFQKCKQWYKPVYDYKTPGLTATQRRQPRFCNGRFRSWQFVLIHAVIFGLFATIILAPLIYFVVVPKIIQSKIDGIDASRLALTRLDVVLWNPNGLRFGFATAIPAQLFLPLHVTLGAMTAQIGDKDDFGKGWAEAQIPEIAVKISQEMKVDLEGDLVVKNVRDLFQKLSSKGGMQRLTLRAKFGATINVWGIKFYKNLPLHKDIIMPTIAPTVESLYGALPSAMKAKNLNQQIRRQFLTQDLLTFPNSTLPDIAIEEIGITMTDTAISLLVGVTFENPTIVQVKVPTMTAGISVQNSTVAYVSIRDAGLKTGINAMKMGIDVQFIPSEGEAMGKVIGGMMNFLMGIDAGEELYPAVRGPVNMTGVDFVADATRPLVLGLPVQAALEAFHVDKLKGLISLSGVETLLSTTKFSASVSSTQIGASVSLALPRLIPLPPIDFNYTTSLSVEGAMNVFVQPIRIVTGAENMTLMTRAIVVPINSDQAASDLANAINPILGAQPEKSAIKITDLSFSEPSTSVSASVDTARFTSLKTTVLPVPLPEMCVKCIISAVTKNGTSLPIALRDMNVNQLTDVSGFGADGQIGIKYPMGLARLDMNLGYVGLGVNVGAAQIPLINLQLPTGLNFTPDAANETVVNVGARMIIERDLRIPAAMQTFIDGFLADTAPMDMSTSIMVSGILFGESPVSHFTTFSKIAVSIDAHDFKDIAMTIGKAVIEEVFREKLVILKDVGLDVVTPIQVNVGVKADVRNPVPIGLNLGSVALAVGLDDMPLSSIAVSPITMAKGTSGLALAVVADLATGANGMANKIAILVDDMVDDVIPAAILTISGFAMTPTGNGSAAAVIDQFSTLKINIPPTLLHLLNPLGADSPIDLSAMFGDRTNILDGFDVALSSAGVSTGSQATLAVAAGLSITNPLPVSARIPYAEITMELNLLDFVVIEVFDIALAASGTGQMAPSLNIRFLGTDGIQDQVAAFVSTFIDGKIMDGVAVKTIFFGTGALSRNDLLSAVRIDATKITQGIDTSALVSGIVGMVLGKDISFPMNLAEIMHMVSVVIEGTLRVETLPNRVISANMAGMKAALPFTLDADLGMLGFAVTVSDANLMSVALLGGVQIAASQIGTMRPVVSFVDQEPAQNRMAEIGRWIFDSIETDATFDIGRLGIGLSPSDRITSFDKIKLSIPVSRILKPQGDLSPLLAVFAPSLTKVDIATVPGNAMSLAAGIAMKSPIQIAATIGWVGVHVEIDDNPLVDVGLPNLAIDASDGATNLNIATTLAFKDTDATRTAVAKLVDGVMEGGDSAEGIVSINKLALGASETDIITAFSKIKIPLRASSLLNTFGVKTPIDYAQVKGFLSLAVLRAGMDVRSGKSVALDASANIGIIPFPTTINIGHVGISVNVNDNPLVDVTMPEGIHVNAATTGIKADVAFTDNSRTQYALADIVDGLLNGPKVGGSIGVTGLQMGHSAQDRITLLDKVRVRVDMDALCSGLGIAVPMDITQLLGSTNPSVGTLHLKTLPRQTMSITASADLTLPLPFPVDLRVGYVFAGASLGSRRDDMHPLADFSLANGLALRNSGFSANMVASLVFTDQDATRNAVANIVDGLFQSGIKDGWVGVSGIDIGASPLDLITAFSKVNINLSIVRLLEQLHVPSPLDINSIAGSLSATLGKLEVATAPAASLDVTTTLGFTLPLPFAITFETSFFNARAMAGGVPLAALEIPGLSLSAGHGGRSDLALKLRLKFLESDRAETEIARIVDNVLHRNQADAIVGADGILFGASDSPDDWIRILSKAQVALPIDSVLPSFGLALPLDLTRLPSALNTTIDSPVQLKTLPGAQMSVKTAASFKLPFEVALKMGYVGVRVNVNGVGLVTVALPGLVADSKDARSSLSIDTNVRFESNSAVQRELAKVVEEILAGKVSSEVGIDRLVFGVSESDVINTMSKANIALPVSAFYNPTGPLDLGALAASYVREALLGSPTSNSTGLTIKRASLAAEAGDKLHVTADAFVPLPLPFAVDLEIGYAGLRSIAVDSVQVMTADVNGVAYSGGDIALDITVNVEDNGDVRAVLRKVTQGDGKGGFSGILGFGGLVFGASKTDVVEAFDLIAIQVPISPIGQVIAEYVTHFLDSFLAGVPAGAIQSGITDGVQIRFSPNASLAVTHLGVEFQPANLIACAVDGSLQFPFDLSASLPFLDVAIGLDEVPVVQVGITGLDIAGGDNILKLGTNVILRDGEAVQNKVAAVAKAIFQTDAQLPGEISISGLRLGVSSADSIDAFSEMVFSLSLDKIVGPFIKSPPPTQGPPDSIPPIVSGMKLDRIGIRAAEGRTLAIDVSADFQSNLPITLKGLGYVSVNAGVDAVDLMTVNIPGILLQKGDNSMDMRLNIAFLQSGTVQNEIAKFLGNAYTLGWGNTPEAFALANLRFGYSQDDHISTLSKARIGFSSAKVLSATNVDYILSLIGMSRADFTTATLFPRIDIQGAQIRFDNRDRFEIVGRAALQGFAVDASIAFPYLAARIGLNGAHFATAEMKELSVKQEGDNTLMTTFTMALDFPRGDLGDIQKAVGDVVSDMQSPSGIVRGALEMIGLEFGVSKDDAIDALGTCRGELAMQSIGTIATKFFNDLLRTVELDLIDVAPKDARSIDADVIAHYTPVLPNIVAAIPYIFLEINLDGNKLIEATATDIHVAGSGQVLAKADVGFNQANKAGAQTLATIAGNMIFRTRQTVTNTLTITGLRFGRTKEAAVQVVAGTTITFDLPWFVGVVTDYVNQPENMLNILDLHAVAVPEGLVVKGTFTKLPPAAPFRSRPGASATAHVVFDGSNAVQLSVSKVDLQPGKNVELDMMIYVIEPTIIACADVLLPQLLQWESFTQSVTIGRLGLTMGDPKSASVQFTMFDHVEIKPPPLYMFDPLMISPRLINPLTKGLGLDIHIGIPNGGPLAVDLGVIGARIVDRGTTEFGSVTLVDGLVLKNAAEGGRDPRVNDINVAARFQLDPNPLRLWNAMIDLIRGGRNFDIDFFAHTKSGTPIPWLERILESIPEYLKGNLVPIVFSLLEHIKIKLGPFTLGPPPLFKQLAREVLSKLPQNHILFTDGEMPAGFLPANDTFLMSTTTLTSRPTSIATPNSIPVMTTTLPAPTPPVIRPVVSSSTPRPVVLTPTPAQRRMPNASPTSVANLGPAA</sequence>
<dbReference type="STRING" id="109895.A0A507DWB2"/>
<dbReference type="GO" id="GO:0000329">
    <property type="term" value="C:fungal-type vacuole membrane"/>
    <property type="evidence" value="ECO:0007669"/>
    <property type="project" value="InterPro"/>
</dbReference>
<keyword evidence="2" id="KW-0812">Transmembrane</keyword>
<dbReference type="EMBL" id="QEAQ01000094">
    <property type="protein sequence ID" value="TPX55816.1"/>
    <property type="molecule type" value="Genomic_DNA"/>
</dbReference>